<dbReference type="OrthoDB" id="6187633at2"/>
<evidence type="ECO:0000313" key="7">
    <source>
        <dbReference type="Proteomes" id="UP000237839"/>
    </source>
</evidence>
<dbReference type="InterPro" id="IPR010061">
    <property type="entry name" value="MeMal-semiAld_DH"/>
</dbReference>
<organism evidence="6 7">
    <name type="scientific">Solimicrobium silvestre</name>
    <dbReference type="NCBI Taxonomy" id="2099400"/>
    <lineage>
        <taxon>Bacteria</taxon>
        <taxon>Pseudomonadati</taxon>
        <taxon>Pseudomonadota</taxon>
        <taxon>Betaproteobacteria</taxon>
        <taxon>Burkholderiales</taxon>
        <taxon>Oxalobacteraceae</taxon>
        <taxon>Solimicrobium</taxon>
    </lineage>
</organism>
<dbReference type="InterPro" id="IPR016163">
    <property type="entry name" value="Ald_DH_C"/>
</dbReference>
<evidence type="ECO:0000256" key="2">
    <source>
        <dbReference type="ARBA" id="ARBA00013048"/>
    </source>
</evidence>
<dbReference type="FunFam" id="3.40.605.10:FF:000003">
    <property type="entry name" value="Methylmalonate-semialdehyde dehydrogenase [acylating]"/>
    <property type="match status" value="1"/>
</dbReference>
<gene>
    <name evidence="6" type="ORF">S2091_1254</name>
</gene>
<keyword evidence="7" id="KW-1185">Reference proteome</keyword>
<sequence length="504" mass="53577">MTNAASQLPTVKLIINGEFVESSSREWRDIINPATQEVIARVPFATPDEINAAVSAAKEAFTTWRKAPIGTRARIFLKYQQLIRENMKELAAILTAEQGKTLPDAEGDIFRGLEVVEHAANIGNLQMGELANNVAGGVDTYTLLQPIGVCAGITPFNFPAMIPLWMFPMAIACGNTFVLKPSEQDPMVTMRLVELALQAGIPPGVLNVIHGGEQAVNAICDHPDIKAISFVGSTKVGTHVYHRGTLAGKRVQCMMGAKNHAVILPDANKQQTINSLVGATFGAAGQRCMAVSVALLVGDAKDWIADLVSTAKTLKVNAGTEPGTDVGPVISCAAYDRVATMIERGIAEGAKLELDGRNPKVPGYEKGNFIGPTIFSGVKPGMTIYDQEIFGPVLCLATVATLQEGIAMINANPNGNGTAIFTQSGAAARVFQEEIDIGQVGINVPIPVPVPLFSFTGSRASKLGDLGPYGKQVITFYTQTKTITQRWFDDSTLSAGVNTTIALK</sequence>
<evidence type="ECO:0000313" key="6">
    <source>
        <dbReference type="EMBL" id="PRC94081.1"/>
    </source>
</evidence>
<dbReference type="GO" id="GO:0006574">
    <property type="term" value="P:L-valine catabolic process"/>
    <property type="evidence" value="ECO:0007669"/>
    <property type="project" value="TreeGrafter"/>
</dbReference>
<dbReference type="NCBIfam" id="TIGR01722">
    <property type="entry name" value="MMSDH"/>
    <property type="match status" value="1"/>
</dbReference>
<dbReference type="InterPro" id="IPR016161">
    <property type="entry name" value="Ald_DH/histidinol_DH"/>
</dbReference>
<evidence type="ECO:0000256" key="4">
    <source>
        <dbReference type="ARBA" id="ARBA00023027"/>
    </source>
</evidence>
<dbReference type="PROSITE" id="PS00070">
    <property type="entry name" value="ALDEHYDE_DEHYDR_CYS"/>
    <property type="match status" value="1"/>
</dbReference>
<evidence type="ECO:0000256" key="1">
    <source>
        <dbReference type="ARBA" id="ARBA00009986"/>
    </source>
</evidence>
<feature type="domain" description="Aldehyde dehydrogenase" evidence="5">
    <location>
        <begin position="19"/>
        <end position="483"/>
    </location>
</feature>
<dbReference type="RefSeq" id="WP_105530934.1">
    <property type="nucleotide sequence ID" value="NZ_PUGF01000004.1"/>
</dbReference>
<dbReference type="CDD" id="cd07085">
    <property type="entry name" value="ALDH_F6_MMSDH"/>
    <property type="match status" value="1"/>
</dbReference>
<comment type="similarity">
    <text evidence="1">Belongs to the aldehyde dehydrogenase family.</text>
</comment>
<dbReference type="InterPro" id="IPR016162">
    <property type="entry name" value="Ald_DH_N"/>
</dbReference>
<dbReference type="SUPFAM" id="SSF53720">
    <property type="entry name" value="ALDH-like"/>
    <property type="match status" value="1"/>
</dbReference>
<keyword evidence="3 6" id="KW-0560">Oxidoreductase</keyword>
<name>A0A2S9H266_9BURK</name>
<dbReference type="PANTHER" id="PTHR43866">
    <property type="entry name" value="MALONATE-SEMIALDEHYDE DEHYDROGENASE"/>
    <property type="match status" value="1"/>
</dbReference>
<dbReference type="Gene3D" id="3.40.605.10">
    <property type="entry name" value="Aldehyde Dehydrogenase, Chain A, domain 1"/>
    <property type="match status" value="1"/>
</dbReference>
<dbReference type="EMBL" id="PUGF01000004">
    <property type="protein sequence ID" value="PRC94081.1"/>
    <property type="molecule type" value="Genomic_DNA"/>
</dbReference>
<evidence type="ECO:0000256" key="3">
    <source>
        <dbReference type="ARBA" id="ARBA00023002"/>
    </source>
</evidence>
<dbReference type="InterPro" id="IPR016160">
    <property type="entry name" value="Ald_DH_CS_CYS"/>
</dbReference>
<dbReference type="EC" id="1.2.1.27" evidence="2"/>
<accession>A0A2S9H266</accession>
<protein>
    <recommendedName>
        <fullName evidence="2">methylmalonate-semialdehyde dehydrogenase (CoA acylating)</fullName>
        <ecNumber evidence="2">1.2.1.27</ecNumber>
    </recommendedName>
</protein>
<dbReference type="AlphaFoldDB" id="A0A2S9H266"/>
<dbReference type="GO" id="GO:0004491">
    <property type="term" value="F:methylmalonate-semialdehyde dehydrogenase (acylating, NAD) activity"/>
    <property type="evidence" value="ECO:0007669"/>
    <property type="project" value="UniProtKB-EC"/>
</dbReference>
<dbReference type="Pfam" id="PF00171">
    <property type="entry name" value="Aldedh"/>
    <property type="match status" value="1"/>
</dbReference>
<keyword evidence="4" id="KW-0520">NAD</keyword>
<reference evidence="6 7" key="1">
    <citation type="submission" date="2018-02" db="EMBL/GenBank/DDBJ databases">
        <title>Solimicrobium silvestre gen. nov., sp. nov., isolated from alpine forest soil.</title>
        <authorList>
            <person name="Margesin R."/>
            <person name="Albuquerque L."/>
            <person name="Zhang D.-C."/>
            <person name="Froufe H.J.C."/>
            <person name="Severino R."/>
            <person name="Roxo I."/>
            <person name="Egas C."/>
            <person name="Da Costa M.S."/>
        </authorList>
    </citation>
    <scope>NUCLEOTIDE SEQUENCE [LARGE SCALE GENOMIC DNA]</scope>
    <source>
        <strain evidence="6 7">S20-91</strain>
    </source>
</reference>
<comment type="caution">
    <text evidence="6">The sequence shown here is derived from an EMBL/GenBank/DDBJ whole genome shotgun (WGS) entry which is preliminary data.</text>
</comment>
<dbReference type="GO" id="GO:0006210">
    <property type="term" value="P:thymine catabolic process"/>
    <property type="evidence" value="ECO:0007669"/>
    <property type="project" value="TreeGrafter"/>
</dbReference>
<dbReference type="Gene3D" id="3.40.309.10">
    <property type="entry name" value="Aldehyde Dehydrogenase, Chain A, domain 2"/>
    <property type="match status" value="1"/>
</dbReference>
<proteinExistence type="inferred from homology"/>
<dbReference type="FunFam" id="3.40.309.10:FF:000002">
    <property type="entry name" value="Methylmalonate-semialdehyde dehydrogenase (Acylating)"/>
    <property type="match status" value="1"/>
</dbReference>
<dbReference type="InterPro" id="IPR015590">
    <property type="entry name" value="Aldehyde_DH_dom"/>
</dbReference>
<dbReference type="PANTHER" id="PTHR43866:SF3">
    <property type="entry name" value="METHYLMALONATE-SEMIALDEHYDE DEHYDROGENASE [ACYLATING], MITOCHONDRIAL"/>
    <property type="match status" value="1"/>
</dbReference>
<evidence type="ECO:0000259" key="5">
    <source>
        <dbReference type="Pfam" id="PF00171"/>
    </source>
</evidence>
<dbReference type="Proteomes" id="UP000237839">
    <property type="component" value="Unassembled WGS sequence"/>
</dbReference>